<keyword evidence="2" id="KW-1185">Reference proteome</keyword>
<reference evidence="1" key="1">
    <citation type="submission" date="2023-03" db="EMBL/GenBank/DDBJ databases">
        <title>Massive genome expansion in bonnet fungi (Mycena s.s.) driven by repeated elements and novel gene families across ecological guilds.</title>
        <authorList>
            <consortium name="Lawrence Berkeley National Laboratory"/>
            <person name="Harder C.B."/>
            <person name="Miyauchi S."/>
            <person name="Viragh M."/>
            <person name="Kuo A."/>
            <person name="Thoen E."/>
            <person name="Andreopoulos B."/>
            <person name="Lu D."/>
            <person name="Skrede I."/>
            <person name="Drula E."/>
            <person name="Henrissat B."/>
            <person name="Morin E."/>
            <person name="Kohler A."/>
            <person name="Barry K."/>
            <person name="LaButti K."/>
            <person name="Morin E."/>
            <person name="Salamov A."/>
            <person name="Lipzen A."/>
            <person name="Mereny Z."/>
            <person name="Hegedus B."/>
            <person name="Baldrian P."/>
            <person name="Stursova M."/>
            <person name="Weitz H."/>
            <person name="Taylor A."/>
            <person name="Grigoriev I.V."/>
            <person name="Nagy L.G."/>
            <person name="Martin F."/>
            <person name="Kauserud H."/>
        </authorList>
    </citation>
    <scope>NUCLEOTIDE SEQUENCE</scope>
    <source>
        <strain evidence="1">CBHHK182m</strain>
    </source>
</reference>
<accession>A0AAD7IRT1</accession>
<protein>
    <submittedName>
        <fullName evidence="1">Uncharacterized protein</fullName>
    </submittedName>
</protein>
<proteinExistence type="predicted"/>
<sequence length="119" mass="12838">IDLGNAKKAELVALAAACNQATFGIAQKDVLDETYRKAGKIDLAQFASRLDVVASGLIDAIAPDILQGQGAEGDKTLRAELHRLNVYSEHILKLFQSHKDTPRGETMIGSLVVIFPTSY</sequence>
<dbReference type="EMBL" id="JARKIB010000071">
    <property type="protein sequence ID" value="KAJ7748940.1"/>
    <property type="molecule type" value="Genomic_DNA"/>
</dbReference>
<organism evidence="1 2">
    <name type="scientific">Mycena metata</name>
    <dbReference type="NCBI Taxonomy" id="1033252"/>
    <lineage>
        <taxon>Eukaryota</taxon>
        <taxon>Fungi</taxon>
        <taxon>Dikarya</taxon>
        <taxon>Basidiomycota</taxon>
        <taxon>Agaricomycotina</taxon>
        <taxon>Agaricomycetes</taxon>
        <taxon>Agaricomycetidae</taxon>
        <taxon>Agaricales</taxon>
        <taxon>Marasmiineae</taxon>
        <taxon>Mycenaceae</taxon>
        <taxon>Mycena</taxon>
    </lineage>
</organism>
<feature type="non-terminal residue" evidence="1">
    <location>
        <position position="119"/>
    </location>
</feature>
<comment type="caution">
    <text evidence="1">The sequence shown here is derived from an EMBL/GenBank/DDBJ whole genome shotgun (WGS) entry which is preliminary data.</text>
</comment>
<dbReference type="Proteomes" id="UP001215598">
    <property type="component" value="Unassembled WGS sequence"/>
</dbReference>
<evidence type="ECO:0000313" key="2">
    <source>
        <dbReference type="Proteomes" id="UP001215598"/>
    </source>
</evidence>
<dbReference type="AlphaFoldDB" id="A0AAD7IRT1"/>
<feature type="non-terminal residue" evidence="1">
    <location>
        <position position="1"/>
    </location>
</feature>
<name>A0AAD7IRT1_9AGAR</name>
<evidence type="ECO:0000313" key="1">
    <source>
        <dbReference type="EMBL" id="KAJ7748940.1"/>
    </source>
</evidence>
<gene>
    <name evidence="1" type="ORF">B0H16DRAFT_1251342</name>
</gene>